<dbReference type="AlphaFoldDB" id="A0A8W8ITU6"/>
<evidence type="ECO:0000313" key="2">
    <source>
        <dbReference type="Proteomes" id="UP000005408"/>
    </source>
</evidence>
<keyword evidence="2" id="KW-1185">Reference proteome</keyword>
<dbReference type="EnsemblMetazoa" id="G15650.1">
    <property type="protein sequence ID" value="G15650.1:cds"/>
    <property type="gene ID" value="G15650"/>
</dbReference>
<name>A0A8W8ITU6_MAGGI</name>
<evidence type="ECO:0000313" key="1">
    <source>
        <dbReference type="EnsemblMetazoa" id="G15650.1:cds"/>
    </source>
</evidence>
<accession>A0A8W8ITU6</accession>
<sequence>MAGNGIRNCKNEEMKLLDGDVQRGEKKGTFLQRFINTYRYKCCLLNWIILLFCSKDRLLAGNRFTNEIVMKLHDDVAFSRLTTLEDALLKNNGNVKHQTTCNATSTTCQMISSGFKPCFGYYENRMALSNC</sequence>
<organism evidence="1 2">
    <name type="scientific">Magallana gigas</name>
    <name type="common">Pacific oyster</name>
    <name type="synonym">Crassostrea gigas</name>
    <dbReference type="NCBI Taxonomy" id="29159"/>
    <lineage>
        <taxon>Eukaryota</taxon>
        <taxon>Metazoa</taxon>
        <taxon>Spiralia</taxon>
        <taxon>Lophotrochozoa</taxon>
        <taxon>Mollusca</taxon>
        <taxon>Bivalvia</taxon>
        <taxon>Autobranchia</taxon>
        <taxon>Pteriomorphia</taxon>
        <taxon>Ostreida</taxon>
        <taxon>Ostreoidea</taxon>
        <taxon>Ostreidae</taxon>
        <taxon>Magallana</taxon>
    </lineage>
</organism>
<proteinExistence type="predicted"/>
<dbReference type="Proteomes" id="UP000005408">
    <property type="component" value="Unassembled WGS sequence"/>
</dbReference>
<protein>
    <submittedName>
        <fullName evidence="1">Uncharacterized protein</fullName>
    </submittedName>
</protein>
<reference evidence="1" key="1">
    <citation type="submission" date="2022-08" db="UniProtKB">
        <authorList>
            <consortium name="EnsemblMetazoa"/>
        </authorList>
    </citation>
    <scope>IDENTIFICATION</scope>
    <source>
        <strain evidence="1">05x7-T-G4-1.051#20</strain>
    </source>
</reference>